<comment type="subcellular location">
    <subcellularLocation>
        <location evidence="1">Endomembrane system</location>
        <topology evidence="1">Multi-pass membrane protein</topology>
    </subcellularLocation>
</comment>
<dbReference type="Pfam" id="PF04116">
    <property type="entry name" value="FA_hydroxylase"/>
    <property type="match status" value="1"/>
</dbReference>
<protein>
    <submittedName>
        <fullName evidence="9">Sterol desaturase/sphingolipid hydroxylase, fatty acid hydroxylase superfamily</fullName>
    </submittedName>
</protein>
<reference evidence="9 10" key="1">
    <citation type="submission" date="2016-10" db="EMBL/GenBank/DDBJ databases">
        <authorList>
            <person name="de Groot N.N."/>
        </authorList>
    </citation>
    <scope>NUCLEOTIDE SEQUENCE [LARGE SCALE GENOMIC DNA]</scope>
    <source>
        <strain evidence="9 10">DSM 19938</strain>
    </source>
</reference>
<keyword evidence="3 7" id="KW-1133">Transmembrane helix</keyword>
<feature type="transmembrane region" description="Helical" evidence="7">
    <location>
        <begin position="353"/>
        <end position="373"/>
    </location>
</feature>
<evidence type="ECO:0000256" key="6">
    <source>
        <dbReference type="ARBA" id="ARBA00023136"/>
    </source>
</evidence>
<evidence type="ECO:0000313" key="10">
    <source>
        <dbReference type="Proteomes" id="UP000199532"/>
    </source>
</evidence>
<evidence type="ECO:0000256" key="7">
    <source>
        <dbReference type="SAM" id="Phobius"/>
    </source>
</evidence>
<keyword evidence="2 7" id="KW-0812">Transmembrane</keyword>
<feature type="transmembrane region" description="Helical" evidence="7">
    <location>
        <begin position="379"/>
        <end position="397"/>
    </location>
</feature>
<organism evidence="9 10">
    <name type="scientific">Dyadobacter koreensis</name>
    <dbReference type="NCBI Taxonomy" id="408657"/>
    <lineage>
        <taxon>Bacteria</taxon>
        <taxon>Pseudomonadati</taxon>
        <taxon>Bacteroidota</taxon>
        <taxon>Cytophagia</taxon>
        <taxon>Cytophagales</taxon>
        <taxon>Spirosomataceae</taxon>
        <taxon>Dyadobacter</taxon>
    </lineage>
</organism>
<keyword evidence="6 7" id="KW-0472">Membrane</keyword>
<name>A0A1H6VLY1_9BACT</name>
<dbReference type="GO" id="GO:0008610">
    <property type="term" value="P:lipid biosynthetic process"/>
    <property type="evidence" value="ECO:0007669"/>
    <property type="project" value="InterPro"/>
</dbReference>
<dbReference type="GO" id="GO:0005506">
    <property type="term" value="F:iron ion binding"/>
    <property type="evidence" value="ECO:0007669"/>
    <property type="project" value="InterPro"/>
</dbReference>
<feature type="domain" description="Fatty acid hydroxylase" evidence="8">
    <location>
        <begin position="86"/>
        <end position="219"/>
    </location>
</feature>
<evidence type="ECO:0000256" key="3">
    <source>
        <dbReference type="ARBA" id="ARBA00022989"/>
    </source>
</evidence>
<dbReference type="Proteomes" id="UP000199532">
    <property type="component" value="Unassembled WGS sequence"/>
</dbReference>
<feature type="transmembrane region" description="Helical" evidence="7">
    <location>
        <begin position="82"/>
        <end position="100"/>
    </location>
</feature>
<dbReference type="EMBL" id="FNXY01000004">
    <property type="protein sequence ID" value="SEJ02717.1"/>
    <property type="molecule type" value="Genomic_DNA"/>
</dbReference>
<dbReference type="STRING" id="408657.SAMN04487995_3100"/>
<feature type="transmembrane region" description="Helical" evidence="7">
    <location>
        <begin position="48"/>
        <end position="70"/>
    </location>
</feature>
<dbReference type="GO" id="GO:0012505">
    <property type="term" value="C:endomembrane system"/>
    <property type="evidence" value="ECO:0007669"/>
    <property type="project" value="UniProtKB-SubCell"/>
</dbReference>
<evidence type="ECO:0000256" key="1">
    <source>
        <dbReference type="ARBA" id="ARBA00004127"/>
    </source>
</evidence>
<proteinExistence type="predicted"/>
<dbReference type="GO" id="GO:0016020">
    <property type="term" value="C:membrane"/>
    <property type="evidence" value="ECO:0007669"/>
    <property type="project" value="GOC"/>
</dbReference>
<dbReference type="InterPro" id="IPR006694">
    <property type="entry name" value="Fatty_acid_hydroxylase"/>
</dbReference>
<gene>
    <name evidence="9" type="ORF">SAMN04487995_3100</name>
</gene>
<dbReference type="PANTHER" id="PTHR21624">
    <property type="entry name" value="STEROL DESATURASE-RELATED PROTEIN"/>
    <property type="match status" value="1"/>
</dbReference>
<feature type="transmembrane region" description="Helical" evidence="7">
    <location>
        <begin position="300"/>
        <end position="321"/>
    </location>
</feature>
<dbReference type="GO" id="GO:0050479">
    <property type="term" value="F:glyceryl-ether monooxygenase activity"/>
    <property type="evidence" value="ECO:0007669"/>
    <property type="project" value="TreeGrafter"/>
</dbReference>
<dbReference type="AlphaFoldDB" id="A0A1H6VLY1"/>
<evidence type="ECO:0000259" key="8">
    <source>
        <dbReference type="Pfam" id="PF04116"/>
    </source>
</evidence>
<evidence type="ECO:0000256" key="5">
    <source>
        <dbReference type="ARBA" id="ARBA00023098"/>
    </source>
</evidence>
<sequence>MPEIPMNLNYMAFAVPFFLFFIGLEYWFSKRFNRSVFNFNSSIANMNIGVAERLIDMFTAAGFFFFYDYLHNHFAIFDIQPTLLMWIALILSTDLIWYWYHRMGHKVNLFWGFHVVHHSSEEFNYTAGTRITFFQAVIRTLFWSVLPIVGFPASMITIMLIVHGLYPFFTHTQLIGKLGILEYILVTPSHHRVHHASNEAYLDKNFGDMFIIWDKLFGTFAEEKEEARYGLTKQLDSYSFLWQHFHYLVELWYMTKQRQGFWNKVKLVFGRPADLDPYIRAEVEKKFLSRHKVRTRSQKFRVYVLCQFTVMVTMLFLLLLLEHHTDQFLQIMSALFILVTLINCGAIMEQRRWVFFLELIRGFFLAVTTFYYFPHPTTLVFLSLLTIASLSYFSSLQKHYLKSIYGR</sequence>
<keyword evidence="4" id="KW-0560">Oxidoreductase</keyword>
<feature type="transmembrane region" description="Helical" evidence="7">
    <location>
        <begin position="7"/>
        <end position="28"/>
    </location>
</feature>
<evidence type="ECO:0000256" key="4">
    <source>
        <dbReference type="ARBA" id="ARBA00023002"/>
    </source>
</evidence>
<dbReference type="PANTHER" id="PTHR21624:SF1">
    <property type="entry name" value="ALKYLGLYCEROL MONOOXYGENASE"/>
    <property type="match status" value="1"/>
</dbReference>
<evidence type="ECO:0000256" key="2">
    <source>
        <dbReference type="ARBA" id="ARBA00022692"/>
    </source>
</evidence>
<feature type="transmembrane region" description="Helical" evidence="7">
    <location>
        <begin position="141"/>
        <end position="169"/>
    </location>
</feature>
<evidence type="ECO:0000313" key="9">
    <source>
        <dbReference type="EMBL" id="SEJ02717.1"/>
    </source>
</evidence>
<accession>A0A1H6VLY1</accession>
<dbReference type="GO" id="GO:0006643">
    <property type="term" value="P:membrane lipid metabolic process"/>
    <property type="evidence" value="ECO:0007669"/>
    <property type="project" value="TreeGrafter"/>
</dbReference>
<keyword evidence="10" id="KW-1185">Reference proteome</keyword>
<dbReference type="InterPro" id="IPR051689">
    <property type="entry name" value="Sterol_desaturase/TMEM195"/>
</dbReference>
<feature type="transmembrane region" description="Helical" evidence="7">
    <location>
        <begin position="327"/>
        <end position="346"/>
    </location>
</feature>
<keyword evidence="5" id="KW-0443">Lipid metabolism</keyword>